<dbReference type="AlphaFoldDB" id="A0A1H6L3C6"/>
<protein>
    <submittedName>
        <fullName evidence="2">Uncharacterized protein</fullName>
    </submittedName>
</protein>
<dbReference type="KEGG" id="agl:PYTT_0738"/>
<dbReference type="EMBL" id="LT629973">
    <property type="protein sequence ID" value="SEH78698.1"/>
    <property type="molecule type" value="Genomic_DNA"/>
</dbReference>
<feature type="transmembrane region" description="Helical" evidence="1">
    <location>
        <begin position="164"/>
        <end position="182"/>
    </location>
</feature>
<feature type="transmembrane region" description="Helical" evidence="1">
    <location>
        <begin position="113"/>
        <end position="130"/>
    </location>
</feature>
<feature type="transmembrane region" description="Helical" evidence="1">
    <location>
        <begin position="279"/>
        <end position="297"/>
    </location>
</feature>
<keyword evidence="1" id="KW-0812">Transmembrane</keyword>
<gene>
    <name evidence="2" type="ORF">PYTT_0738</name>
</gene>
<feature type="transmembrane region" description="Helical" evidence="1">
    <location>
        <begin position="71"/>
        <end position="92"/>
    </location>
</feature>
<evidence type="ECO:0000256" key="1">
    <source>
        <dbReference type="SAM" id="Phobius"/>
    </source>
</evidence>
<keyword evidence="1" id="KW-1133">Transmembrane helix</keyword>
<feature type="transmembrane region" description="Helical" evidence="1">
    <location>
        <begin position="224"/>
        <end position="246"/>
    </location>
</feature>
<reference evidence="3" key="1">
    <citation type="submission" date="2016-09" db="EMBL/GenBank/DDBJ databases">
        <authorList>
            <person name="Koehorst J."/>
        </authorList>
    </citation>
    <scope>NUCLEOTIDE SEQUENCE [LARGE SCALE GENOMIC DNA]</scope>
</reference>
<feature type="transmembrane region" description="Helical" evidence="1">
    <location>
        <begin position="46"/>
        <end position="65"/>
    </location>
</feature>
<organism evidence="2 3">
    <name type="scientific">Akkermansia glycaniphila</name>
    <dbReference type="NCBI Taxonomy" id="1679444"/>
    <lineage>
        <taxon>Bacteria</taxon>
        <taxon>Pseudomonadati</taxon>
        <taxon>Verrucomicrobiota</taxon>
        <taxon>Verrucomicrobiia</taxon>
        <taxon>Verrucomicrobiales</taxon>
        <taxon>Akkermansiaceae</taxon>
        <taxon>Akkermansia</taxon>
    </lineage>
</organism>
<feature type="transmembrane region" description="Helical" evidence="1">
    <location>
        <begin position="188"/>
        <end position="209"/>
    </location>
</feature>
<dbReference type="Proteomes" id="UP000176204">
    <property type="component" value="Chromosome I"/>
</dbReference>
<sequence length="299" mass="33800">MQCVSILMTILPLAFHRTKSHHVIVVHPFENNAPWWIRPQLWGLDIMLVALAWGLAYSKMLWIIGLPGEPLFLLCVCVWGFVLIMRMLKVIIYKSDPHACWRPEFYQARFIPLAYLIIAALLAALWLGLYQVGIGLLTFCSIPALCTALALMVPYLWKNRILQTALIALSFAGACSAPAWYYSITAPIANIILFPPTLCFAALVMLHLLSRHAWLQQGQEQNRIVGLLPVFLLALLLACLILANIMPPYERCFYYTIAIGAACLQVLDRYRHRMTTDQLFAIGWLSLALPALSAFLFQN</sequence>
<evidence type="ECO:0000313" key="3">
    <source>
        <dbReference type="Proteomes" id="UP000176204"/>
    </source>
</evidence>
<keyword evidence="3" id="KW-1185">Reference proteome</keyword>
<keyword evidence="1" id="KW-0472">Membrane</keyword>
<name>A0A1H6L3C6_9BACT</name>
<proteinExistence type="predicted"/>
<feature type="transmembrane region" description="Helical" evidence="1">
    <location>
        <begin position="136"/>
        <end position="157"/>
    </location>
</feature>
<evidence type="ECO:0000313" key="2">
    <source>
        <dbReference type="EMBL" id="SEH78698.1"/>
    </source>
</evidence>
<accession>A0A1H6L3C6</accession>